<keyword evidence="3" id="KW-0677">Repeat</keyword>
<feature type="non-terminal residue" evidence="6">
    <location>
        <position position="255"/>
    </location>
</feature>
<protein>
    <submittedName>
        <fullName evidence="6 7">Leucine-rich repeat-containing protein egg-6-like</fullName>
    </submittedName>
</protein>
<dbReference type="Pfam" id="PF13855">
    <property type="entry name" value="LRR_8"/>
    <property type="match status" value="1"/>
</dbReference>
<dbReference type="SMART" id="SM00369">
    <property type="entry name" value="LRR_TYP"/>
    <property type="match status" value="2"/>
</dbReference>
<dbReference type="InterPro" id="IPR001611">
    <property type="entry name" value="Leu-rich_rpt"/>
</dbReference>
<proteinExistence type="inferred from homology"/>
<dbReference type="RefSeq" id="XP_036355800.1">
    <property type="nucleotide sequence ID" value="XM_036499907.1"/>
</dbReference>
<dbReference type="Proteomes" id="UP000515154">
    <property type="component" value="Unplaced"/>
</dbReference>
<dbReference type="PANTHER" id="PTHR45930:SF4">
    <property type="entry name" value="ADHESION G PROTEIN-COUPLED RECEPTOR A3"/>
    <property type="match status" value="1"/>
</dbReference>
<name>A0A7E6ELF5_9MOLL</name>
<gene>
    <name evidence="6" type="primary">LOC118761760</name>
    <name evidence="7" type="synonym">LOC118761776</name>
</gene>
<evidence type="ECO:0000256" key="1">
    <source>
        <dbReference type="ARBA" id="ARBA00007343"/>
    </source>
</evidence>
<dbReference type="SUPFAM" id="SSF52058">
    <property type="entry name" value="L domain-like"/>
    <property type="match status" value="1"/>
</dbReference>
<dbReference type="KEGG" id="osn:118761776"/>
<sequence>DLSSNAIVKIENGSFANLPNLGELKLANNKIAIIEHGLFEDLTNLYKLNLANNKIAIIEHGSFEGLTNLERVDLRNNTDMMCGCQLPAMLNYINNTYNRTVKIQGKCHTNLGSKDKLISIRKYSQCKGKTLFQKNLQCQTCSGMICDHSQMRSCPGLLPLCQYGLSVDGSTLKFQRSCSTYNNCLEAFRNNSLTCKNWSNGTACVACCRDNLCNKNDFPGWTHSFELHLIFTVDAYSTFKKLTENVNTTENVSRA</sequence>
<reference evidence="6 7" key="1">
    <citation type="submission" date="2025-08" db="UniProtKB">
        <authorList>
            <consortium name="RefSeq"/>
        </authorList>
    </citation>
    <scope>IDENTIFICATION</scope>
</reference>
<dbReference type="InterPro" id="IPR003591">
    <property type="entry name" value="Leu-rich_rpt_typical-subtyp"/>
</dbReference>
<dbReference type="InterPro" id="IPR032675">
    <property type="entry name" value="LRR_dom_sf"/>
</dbReference>
<dbReference type="AlphaFoldDB" id="A0A7E6ELF5"/>
<comment type="similarity">
    <text evidence="1">Belongs to the G-protein coupled receptor 2 family. Adhesion G-protein coupled receptor (ADGR) subfamily.</text>
</comment>
<evidence type="ECO:0000313" key="7">
    <source>
        <dbReference type="RefSeq" id="XP_036355822.1"/>
    </source>
</evidence>
<keyword evidence="2" id="KW-0433">Leucine-rich repeat</keyword>
<evidence type="ECO:0000256" key="4">
    <source>
        <dbReference type="ARBA" id="ARBA00023170"/>
    </source>
</evidence>
<evidence type="ECO:0000256" key="2">
    <source>
        <dbReference type="ARBA" id="ARBA00022614"/>
    </source>
</evidence>
<keyword evidence="4" id="KW-0675">Receptor</keyword>
<dbReference type="KEGG" id="osn:118761760"/>
<dbReference type="GO" id="GO:0007166">
    <property type="term" value="P:cell surface receptor signaling pathway"/>
    <property type="evidence" value="ECO:0007669"/>
    <property type="project" value="TreeGrafter"/>
</dbReference>
<dbReference type="InterPro" id="IPR051963">
    <property type="entry name" value="Adhesion_GPCR_A"/>
</dbReference>
<evidence type="ECO:0000313" key="6">
    <source>
        <dbReference type="RefSeq" id="XP_036355800.1"/>
    </source>
</evidence>
<dbReference type="RefSeq" id="XP_036355822.1">
    <property type="nucleotide sequence ID" value="XM_036499929.1"/>
</dbReference>
<dbReference type="PANTHER" id="PTHR45930">
    <property type="entry name" value="G-PROTEIN COUPLED RECEPTOR 124-LIKE PROTEIN"/>
    <property type="match status" value="1"/>
</dbReference>
<dbReference type="Gene3D" id="3.80.10.10">
    <property type="entry name" value="Ribonuclease Inhibitor"/>
    <property type="match status" value="1"/>
</dbReference>
<organism evidence="5 6">
    <name type="scientific">Octopus sinensis</name>
    <name type="common">East Asian common octopus</name>
    <dbReference type="NCBI Taxonomy" id="2607531"/>
    <lineage>
        <taxon>Eukaryota</taxon>
        <taxon>Metazoa</taxon>
        <taxon>Spiralia</taxon>
        <taxon>Lophotrochozoa</taxon>
        <taxon>Mollusca</taxon>
        <taxon>Cephalopoda</taxon>
        <taxon>Coleoidea</taxon>
        <taxon>Octopodiformes</taxon>
        <taxon>Octopoda</taxon>
        <taxon>Incirrata</taxon>
        <taxon>Octopodidae</taxon>
        <taxon>Octopus</taxon>
    </lineage>
</organism>
<accession>A0A7E6ELF5</accession>
<evidence type="ECO:0000313" key="5">
    <source>
        <dbReference type="Proteomes" id="UP000515154"/>
    </source>
</evidence>
<dbReference type="GO" id="GO:0005886">
    <property type="term" value="C:plasma membrane"/>
    <property type="evidence" value="ECO:0007669"/>
    <property type="project" value="TreeGrafter"/>
</dbReference>
<feature type="non-terminal residue" evidence="6">
    <location>
        <position position="1"/>
    </location>
</feature>
<keyword evidence="5" id="KW-1185">Reference proteome</keyword>
<evidence type="ECO:0000256" key="3">
    <source>
        <dbReference type="ARBA" id="ARBA00022737"/>
    </source>
</evidence>